<dbReference type="Pfam" id="PF00528">
    <property type="entry name" value="BPD_transp_1"/>
    <property type="match status" value="1"/>
</dbReference>
<feature type="compositionally biased region" description="Gly residues" evidence="8">
    <location>
        <begin position="291"/>
        <end position="304"/>
    </location>
</feature>
<proteinExistence type="inferred from homology"/>
<dbReference type="PROSITE" id="PS50928">
    <property type="entry name" value="ABC_TM1"/>
    <property type="match status" value="1"/>
</dbReference>
<feature type="region of interest" description="Disordered" evidence="8">
    <location>
        <begin position="277"/>
        <end position="304"/>
    </location>
</feature>
<organism evidence="10 11">
    <name type="scientific">Geodermatophilus saharensis</name>
    <dbReference type="NCBI Taxonomy" id="1137994"/>
    <lineage>
        <taxon>Bacteria</taxon>
        <taxon>Bacillati</taxon>
        <taxon>Actinomycetota</taxon>
        <taxon>Actinomycetes</taxon>
        <taxon>Geodermatophilales</taxon>
        <taxon>Geodermatophilaceae</taxon>
        <taxon>Geodermatophilus</taxon>
    </lineage>
</organism>
<dbReference type="GO" id="GO:0006865">
    <property type="term" value="P:amino acid transport"/>
    <property type="evidence" value="ECO:0007669"/>
    <property type="project" value="TreeGrafter"/>
</dbReference>
<protein>
    <submittedName>
        <fullName evidence="10">Amino acid ABC transporter membrane protein 2, PAAT family</fullName>
    </submittedName>
</protein>
<evidence type="ECO:0000256" key="5">
    <source>
        <dbReference type="ARBA" id="ARBA00022989"/>
    </source>
</evidence>
<keyword evidence="3" id="KW-1003">Cell membrane</keyword>
<dbReference type="RefSeq" id="WP_089404366.1">
    <property type="nucleotide sequence ID" value="NZ_FZOH01000004.1"/>
</dbReference>
<dbReference type="InterPro" id="IPR000515">
    <property type="entry name" value="MetI-like"/>
</dbReference>
<dbReference type="AlphaFoldDB" id="A0A239ERL0"/>
<evidence type="ECO:0000313" key="11">
    <source>
        <dbReference type="Proteomes" id="UP000198386"/>
    </source>
</evidence>
<comment type="similarity">
    <text evidence="7">Belongs to the binding-protein-dependent transport system permease family.</text>
</comment>
<gene>
    <name evidence="10" type="ORF">SAMN04488107_2679</name>
</gene>
<name>A0A239ERL0_9ACTN</name>
<dbReference type="InterPro" id="IPR035906">
    <property type="entry name" value="MetI-like_sf"/>
</dbReference>
<feature type="domain" description="ABC transmembrane type-1" evidence="9">
    <location>
        <begin position="70"/>
        <end position="264"/>
    </location>
</feature>
<dbReference type="EMBL" id="FZOH01000004">
    <property type="protein sequence ID" value="SNS46552.1"/>
    <property type="molecule type" value="Genomic_DNA"/>
</dbReference>
<evidence type="ECO:0000256" key="3">
    <source>
        <dbReference type="ARBA" id="ARBA00022475"/>
    </source>
</evidence>
<evidence type="ECO:0000259" key="9">
    <source>
        <dbReference type="PROSITE" id="PS50928"/>
    </source>
</evidence>
<dbReference type="PANTHER" id="PTHR30614:SF21">
    <property type="entry name" value="AMINO ACID ABC TRANSPORTER PERMEASE"/>
    <property type="match status" value="1"/>
</dbReference>
<evidence type="ECO:0000256" key="4">
    <source>
        <dbReference type="ARBA" id="ARBA00022692"/>
    </source>
</evidence>
<feature type="transmembrane region" description="Helical" evidence="7">
    <location>
        <begin position="74"/>
        <end position="94"/>
    </location>
</feature>
<dbReference type="Gene3D" id="1.10.3720.10">
    <property type="entry name" value="MetI-like"/>
    <property type="match status" value="1"/>
</dbReference>
<accession>A0A239ERL0</accession>
<dbReference type="InterPro" id="IPR043429">
    <property type="entry name" value="ArtM/GltK/GlnP/TcyL/YhdX-like"/>
</dbReference>
<dbReference type="InterPro" id="IPR010065">
    <property type="entry name" value="AA_ABC_transptr_permease_3TM"/>
</dbReference>
<evidence type="ECO:0000256" key="2">
    <source>
        <dbReference type="ARBA" id="ARBA00022448"/>
    </source>
</evidence>
<evidence type="ECO:0000256" key="6">
    <source>
        <dbReference type="ARBA" id="ARBA00023136"/>
    </source>
</evidence>
<sequence>MSAQTVLFDLPGPRARRRQRIGTVIGALLIAALVALVLWRLGSNGQLDPGRWAILFDPAAGVPQALGEALLNTLAVAAVGMVAATVLGALLAVGRLSDHAWVRGPVAAVVEFFRAVPLLVLILFCLLFLPTIGVPMTAFRALALGLTLYNMAVLAEIFRAGILSVDRGQREAAFALGMRKTQVMTLVLLPQAVRRMLPVLVAQLVVLLKDSSLGFIVGYVELLRQARSLVEFFNFQFGNIYTFQLYVAAGLIYIIVNVLLSQLAKYVEKRTRRDRRTAGSDDVELPADVQMGGGGGLVTEAGGR</sequence>
<keyword evidence="2 7" id="KW-0813">Transport</keyword>
<feature type="transmembrane region" description="Helical" evidence="7">
    <location>
        <begin position="240"/>
        <end position="260"/>
    </location>
</feature>
<dbReference type="GO" id="GO:0022857">
    <property type="term" value="F:transmembrane transporter activity"/>
    <property type="evidence" value="ECO:0007669"/>
    <property type="project" value="InterPro"/>
</dbReference>
<feature type="transmembrane region" description="Helical" evidence="7">
    <location>
        <begin position="199"/>
        <end position="220"/>
    </location>
</feature>
<dbReference type="CDD" id="cd06261">
    <property type="entry name" value="TM_PBP2"/>
    <property type="match status" value="1"/>
</dbReference>
<comment type="subcellular location">
    <subcellularLocation>
        <location evidence="1 7">Cell membrane</location>
        <topology evidence="1 7">Multi-pass membrane protein</topology>
    </subcellularLocation>
</comment>
<keyword evidence="6 7" id="KW-0472">Membrane</keyword>
<reference evidence="11" key="1">
    <citation type="submission" date="2017-06" db="EMBL/GenBank/DDBJ databases">
        <authorList>
            <person name="Varghese N."/>
            <person name="Submissions S."/>
        </authorList>
    </citation>
    <scope>NUCLEOTIDE SEQUENCE [LARGE SCALE GENOMIC DNA]</scope>
    <source>
        <strain evidence="11">DSM 45423</strain>
    </source>
</reference>
<dbReference type="SUPFAM" id="SSF161098">
    <property type="entry name" value="MetI-like"/>
    <property type="match status" value="1"/>
</dbReference>
<keyword evidence="4 7" id="KW-0812">Transmembrane</keyword>
<evidence type="ECO:0000256" key="1">
    <source>
        <dbReference type="ARBA" id="ARBA00004651"/>
    </source>
</evidence>
<keyword evidence="5 7" id="KW-1133">Transmembrane helix</keyword>
<evidence type="ECO:0000313" key="10">
    <source>
        <dbReference type="EMBL" id="SNS46552.1"/>
    </source>
</evidence>
<dbReference type="GO" id="GO:0043190">
    <property type="term" value="C:ATP-binding cassette (ABC) transporter complex"/>
    <property type="evidence" value="ECO:0007669"/>
    <property type="project" value="InterPro"/>
</dbReference>
<evidence type="ECO:0000256" key="7">
    <source>
        <dbReference type="RuleBase" id="RU363032"/>
    </source>
</evidence>
<dbReference type="Proteomes" id="UP000198386">
    <property type="component" value="Unassembled WGS sequence"/>
</dbReference>
<evidence type="ECO:0000256" key="8">
    <source>
        <dbReference type="SAM" id="MobiDB-lite"/>
    </source>
</evidence>
<dbReference type="NCBIfam" id="TIGR01726">
    <property type="entry name" value="HEQRo_perm_3TM"/>
    <property type="match status" value="1"/>
</dbReference>
<dbReference type="PANTHER" id="PTHR30614">
    <property type="entry name" value="MEMBRANE COMPONENT OF AMINO ACID ABC TRANSPORTER"/>
    <property type="match status" value="1"/>
</dbReference>
<dbReference type="OrthoDB" id="4543034at2"/>
<feature type="transmembrane region" description="Helical" evidence="7">
    <location>
        <begin position="141"/>
        <end position="162"/>
    </location>
</feature>
<feature type="transmembrane region" description="Helical" evidence="7">
    <location>
        <begin position="21"/>
        <end position="42"/>
    </location>
</feature>
<feature type="transmembrane region" description="Helical" evidence="7">
    <location>
        <begin position="106"/>
        <end position="129"/>
    </location>
</feature>
<keyword evidence="11" id="KW-1185">Reference proteome</keyword>